<evidence type="ECO:0000256" key="10">
    <source>
        <dbReference type="SAM" id="Phobius"/>
    </source>
</evidence>
<sequence length="446" mass="46946">MRFNHVPRLLKLAGPMILSSSAITLMQIVDAVVLSRHSGAAVAAIGPSGMAVILFQGFLFGTAGYAGTFVAHSHGRGDRHGVLSSAWLGIYTSLAAGLLALAIAWPLAQLFHLAGHEPLVARYESSYFLICMAGSFFPVVGSAFGGWLSGIGRPVLVTAVTFISIFVNALLAWGLVLGEWGLPRLGISGAALATVLAQAVAAALYVAVFARAHGFSDAPARRLDWIELKRFLILAMPLGLRISGELAAWTIFLVVVGRLGTAELAASSIAFRINGTAFFPALGLGQAAGVLVGHARGAGEDDDVPGITAQSLLVCEVWMLAMAVLFATASAPLIAFFAGDGPESARIVAAGALIMKFVAFYCLFDAANVMIGCILASAGDTHWVARTFMFCTGAFLTLLWLVVRHAPGLVAEWTLATAFVFATAVIWSLRFRAGAWRKINVLREST</sequence>
<feature type="transmembrane region" description="Helical" evidence="10">
    <location>
        <begin position="313"/>
        <end position="338"/>
    </location>
</feature>
<dbReference type="InterPro" id="IPR002528">
    <property type="entry name" value="MATE_fam"/>
</dbReference>
<feature type="transmembrane region" description="Helical" evidence="10">
    <location>
        <begin position="383"/>
        <end position="403"/>
    </location>
</feature>
<feature type="transmembrane region" description="Helical" evidence="10">
    <location>
        <begin position="155"/>
        <end position="175"/>
    </location>
</feature>
<keyword evidence="8 10" id="KW-0472">Membrane</keyword>
<evidence type="ECO:0000256" key="3">
    <source>
        <dbReference type="ARBA" id="ARBA00022449"/>
    </source>
</evidence>
<evidence type="ECO:0000256" key="5">
    <source>
        <dbReference type="ARBA" id="ARBA00022692"/>
    </source>
</evidence>
<keyword evidence="6 10" id="KW-1133">Transmembrane helix</keyword>
<evidence type="ECO:0000313" key="12">
    <source>
        <dbReference type="Proteomes" id="UP000636888"/>
    </source>
</evidence>
<dbReference type="Pfam" id="PF01554">
    <property type="entry name" value="MatE"/>
    <property type="match status" value="2"/>
</dbReference>
<dbReference type="EMBL" id="JAEMHM010000005">
    <property type="protein sequence ID" value="MBJ6724571.1"/>
    <property type="molecule type" value="Genomic_DNA"/>
</dbReference>
<protein>
    <recommendedName>
        <fullName evidence="9">Multidrug-efflux transporter</fullName>
    </recommendedName>
</protein>
<keyword evidence="4" id="KW-1003">Cell membrane</keyword>
<dbReference type="GO" id="GO:0015297">
    <property type="term" value="F:antiporter activity"/>
    <property type="evidence" value="ECO:0007669"/>
    <property type="project" value="UniProtKB-KW"/>
</dbReference>
<feature type="transmembrane region" description="Helical" evidence="10">
    <location>
        <begin position="12"/>
        <end position="34"/>
    </location>
</feature>
<dbReference type="GO" id="GO:0005886">
    <property type="term" value="C:plasma membrane"/>
    <property type="evidence" value="ECO:0007669"/>
    <property type="project" value="UniProtKB-SubCell"/>
</dbReference>
<keyword evidence="12" id="KW-1185">Reference proteome</keyword>
<comment type="subcellular location">
    <subcellularLocation>
        <location evidence="1">Cell membrane</location>
        <topology evidence="1">Multi-pass membrane protein</topology>
    </subcellularLocation>
</comment>
<organism evidence="11 12">
    <name type="scientific">Geomesophilobacter sediminis</name>
    <dbReference type="NCBI Taxonomy" id="2798584"/>
    <lineage>
        <taxon>Bacteria</taxon>
        <taxon>Pseudomonadati</taxon>
        <taxon>Thermodesulfobacteriota</taxon>
        <taxon>Desulfuromonadia</taxon>
        <taxon>Geobacterales</taxon>
        <taxon>Geobacteraceae</taxon>
        <taxon>Geomesophilobacter</taxon>
    </lineage>
</organism>
<dbReference type="InterPro" id="IPR050222">
    <property type="entry name" value="MATE_MdtK"/>
</dbReference>
<feature type="transmembrane region" description="Helical" evidence="10">
    <location>
        <begin position="231"/>
        <end position="257"/>
    </location>
</feature>
<dbReference type="AlphaFoldDB" id="A0A8J7J6S0"/>
<evidence type="ECO:0000256" key="1">
    <source>
        <dbReference type="ARBA" id="ARBA00004651"/>
    </source>
</evidence>
<name>A0A8J7J6S0_9BACT</name>
<keyword evidence="2" id="KW-0813">Transport</keyword>
<dbReference type="Proteomes" id="UP000636888">
    <property type="component" value="Unassembled WGS sequence"/>
</dbReference>
<evidence type="ECO:0000256" key="2">
    <source>
        <dbReference type="ARBA" id="ARBA00022448"/>
    </source>
</evidence>
<dbReference type="RefSeq" id="WP_199383410.1">
    <property type="nucleotide sequence ID" value="NZ_JAEMHM010000005.1"/>
</dbReference>
<dbReference type="GO" id="GO:0006811">
    <property type="term" value="P:monoatomic ion transport"/>
    <property type="evidence" value="ECO:0007669"/>
    <property type="project" value="UniProtKB-KW"/>
</dbReference>
<keyword evidence="3" id="KW-0050">Antiport</keyword>
<feature type="transmembrane region" description="Helical" evidence="10">
    <location>
        <begin position="358"/>
        <end position="376"/>
    </location>
</feature>
<gene>
    <name evidence="11" type="ORF">JFN93_07625</name>
</gene>
<dbReference type="NCBIfam" id="TIGR00797">
    <property type="entry name" value="matE"/>
    <property type="match status" value="1"/>
</dbReference>
<dbReference type="PANTHER" id="PTHR43298">
    <property type="entry name" value="MULTIDRUG RESISTANCE PROTEIN NORM-RELATED"/>
    <property type="match status" value="1"/>
</dbReference>
<dbReference type="PANTHER" id="PTHR43298:SF2">
    <property type="entry name" value="FMN_FAD EXPORTER YEEO-RELATED"/>
    <property type="match status" value="1"/>
</dbReference>
<dbReference type="PIRSF" id="PIRSF006603">
    <property type="entry name" value="DinF"/>
    <property type="match status" value="1"/>
</dbReference>
<comment type="caution">
    <text evidence="11">The sequence shown here is derived from an EMBL/GenBank/DDBJ whole genome shotgun (WGS) entry which is preliminary data.</text>
</comment>
<feature type="transmembrane region" description="Helical" evidence="10">
    <location>
        <begin position="187"/>
        <end position="210"/>
    </location>
</feature>
<dbReference type="InterPro" id="IPR048279">
    <property type="entry name" value="MdtK-like"/>
</dbReference>
<reference evidence="11" key="1">
    <citation type="submission" date="2020-12" db="EMBL/GenBank/DDBJ databases">
        <title>Geomonas sp. Red875, isolated from river sediment.</title>
        <authorList>
            <person name="Xu Z."/>
            <person name="Zhang Z."/>
            <person name="Masuda Y."/>
            <person name="Itoh H."/>
            <person name="Senoo K."/>
        </authorList>
    </citation>
    <scope>NUCLEOTIDE SEQUENCE</scope>
    <source>
        <strain evidence="11">Red875</strain>
    </source>
</reference>
<proteinExistence type="predicted"/>
<dbReference type="CDD" id="cd13133">
    <property type="entry name" value="MATE_like_7"/>
    <property type="match status" value="1"/>
</dbReference>
<feature type="transmembrane region" description="Helical" evidence="10">
    <location>
        <begin position="127"/>
        <end position="148"/>
    </location>
</feature>
<evidence type="ECO:0000256" key="6">
    <source>
        <dbReference type="ARBA" id="ARBA00022989"/>
    </source>
</evidence>
<feature type="transmembrane region" description="Helical" evidence="10">
    <location>
        <begin position="40"/>
        <end position="65"/>
    </location>
</feature>
<evidence type="ECO:0000256" key="4">
    <source>
        <dbReference type="ARBA" id="ARBA00022475"/>
    </source>
</evidence>
<feature type="transmembrane region" description="Helical" evidence="10">
    <location>
        <begin position="409"/>
        <end position="429"/>
    </location>
</feature>
<dbReference type="GO" id="GO:0042910">
    <property type="term" value="F:xenobiotic transmembrane transporter activity"/>
    <property type="evidence" value="ECO:0007669"/>
    <property type="project" value="InterPro"/>
</dbReference>
<evidence type="ECO:0000256" key="7">
    <source>
        <dbReference type="ARBA" id="ARBA00023065"/>
    </source>
</evidence>
<feature type="transmembrane region" description="Helical" evidence="10">
    <location>
        <begin position="269"/>
        <end position="292"/>
    </location>
</feature>
<feature type="transmembrane region" description="Helical" evidence="10">
    <location>
        <begin position="86"/>
        <end position="107"/>
    </location>
</feature>
<evidence type="ECO:0000256" key="8">
    <source>
        <dbReference type="ARBA" id="ARBA00023136"/>
    </source>
</evidence>
<evidence type="ECO:0000256" key="9">
    <source>
        <dbReference type="ARBA" id="ARBA00031636"/>
    </source>
</evidence>
<evidence type="ECO:0000313" key="11">
    <source>
        <dbReference type="EMBL" id="MBJ6724571.1"/>
    </source>
</evidence>
<accession>A0A8J7J6S0</accession>
<keyword evidence="5 10" id="KW-0812">Transmembrane</keyword>
<keyword evidence="7" id="KW-0406">Ion transport</keyword>